<reference evidence="1" key="1">
    <citation type="submission" date="2021-01" db="EMBL/GenBank/DDBJ databases">
        <authorList>
            <consortium name="Genoscope - CEA"/>
            <person name="William W."/>
        </authorList>
    </citation>
    <scope>NUCLEOTIDE SEQUENCE</scope>
</reference>
<organism evidence="1 2">
    <name type="scientific">Paramecium octaurelia</name>
    <dbReference type="NCBI Taxonomy" id="43137"/>
    <lineage>
        <taxon>Eukaryota</taxon>
        <taxon>Sar</taxon>
        <taxon>Alveolata</taxon>
        <taxon>Ciliophora</taxon>
        <taxon>Intramacronucleata</taxon>
        <taxon>Oligohymenophorea</taxon>
        <taxon>Peniculida</taxon>
        <taxon>Parameciidae</taxon>
        <taxon>Paramecium</taxon>
    </lineage>
</organism>
<comment type="caution">
    <text evidence="1">The sequence shown here is derived from an EMBL/GenBank/DDBJ whole genome shotgun (WGS) entry which is preliminary data.</text>
</comment>
<accession>A0A8S1XRZ8</accession>
<gene>
    <name evidence="1" type="ORF">POCTA_138.1.T1310163</name>
</gene>
<dbReference type="AlphaFoldDB" id="A0A8S1XRZ8"/>
<evidence type="ECO:0000313" key="2">
    <source>
        <dbReference type="Proteomes" id="UP000683925"/>
    </source>
</evidence>
<protein>
    <submittedName>
        <fullName evidence="1">Uncharacterized protein</fullName>
    </submittedName>
</protein>
<keyword evidence="2" id="KW-1185">Reference proteome</keyword>
<dbReference type="Proteomes" id="UP000683925">
    <property type="component" value="Unassembled WGS sequence"/>
</dbReference>
<dbReference type="EMBL" id="CAJJDP010000131">
    <property type="protein sequence ID" value="CAD8204061.1"/>
    <property type="molecule type" value="Genomic_DNA"/>
</dbReference>
<proteinExistence type="predicted"/>
<sequence>MVSTESFAIRIRSLGRVKDNIQDSSYFQQRSATPYKNQRLSQYKQFLQKQVNNFLPDSYFN</sequence>
<dbReference type="OMA" id="PYKNQRL"/>
<name>A0A8S1XRZ8_PAROT</name>
<dbReference type="OrthoDB" id="10367935at2759"/>
<evidence type="ECO:0000313" key="1">
    <source>
        <dbReference type="EMBL" id="CAD8204061.1"/>
    </source>
</evidence>